<accession>A0A4S2FP33</accession>
<evidence type="ECO:0000313" key="2">
    <source>
        <dbReference type="Proteomes" id="UP000310760"/>
    </source>
</evidence>
<dbReference type="EMBL" id="SRYJ01000015">
    <property type="protein sequence ID" value="TGY70860.1"/>
    <property type="molecule type" value="Genomic_DNA"/>
</dbReference>
<name>A0A4S2FP33_9BACT</name>
<organism evidence="1 2">
    <name type="scientific">Phocaeicola sartorii</name>
    <dbReference type="NCBI Taxonomy" id="671267"/>
    <lineage>
        <taxon>Bacteria</taxon>
        <taxon>Pseudomonadati</taxon>
        <taxon>Bacteroidota</taxon>
        <taxon>Bacteroidia</taxon>
        <taxon>Bacteroidales</taxon>
        <taxon>Bacteroidaceae</taxon>
        <taxon>Phocaeicola</taxon>
    </lineage>
</organism>
<proteinExistence type="predicted"/>
<gene>
    <name evidence="1" type="ORF">E5339_07920</name>
</gene>
<evidence type="ECO:0000313" key="1">
    <source>
        <dbReference type="EMBL" id="TGY70860.1"/>
    </source>
</evidence>
<sequence>MNKEFNSDLLQNISKLSDGNVIKFLLGASEQGKFPPEISDCITKVVDYMNENEVRVDPGFRYSLNISLFRKDKYWIRTITDRVTGEILYETKTRQCFPDNRTIYTELEYGLFGSSIYHPNYTIQRNKQ</sequence>
<dbReference type="Proteomes" id="UP000310760">
    <property type="component" value="Unassembled WGS sequence"/>
</dbReference>
<protein>
    <submittedName>
        <fullName evidence="1">Uncharacterized protein</fullName>
    </submittedName>
</protein>
<comment type="caution">
    <text evidence="1">The sequence shown here is derived from an EMBL/GenBank/DDBJ whole genome shotgun (WGS) entry which is preliminary data.</text>
</comment>
<reference evidence="1 2" key="1">
    <citation type="submission" date="2019-04" db="EMBL/GenBank/DDBJ databases">
        <title>Microbes associate with the intestines of laboratory mice.</title>
        <authorList>
            <person name="Navarre W."/>
            <person name="Wong E."/>
            <person name="Huang K."/>
            <person name="Tropini C."/>
            <person name="Ng K."/>
            <person name="Yu B."/>
        </authorList>
    </citation>
    <scope>NUCLEOTIDE SEQUENCE [LARGE SCALE GENOMIC DNA]</scope>
    <source>
        <strain evidence="1 2">NM22_B1</strain>
    </source>
</reference>
<dbReference type="AlphaFoldDB" id="A0A4S2FP33"/>
<dbReference type="RefSeq" id="WP_135951145.1">
    <property type="nucleotide sequence ID" value="NZ_SRYJ01000015.1"/>
</dbReference>